<dbReference type="EMBL" id="QROV01000030">
    <property type="protein sequence ID" value="RHL54170.1"/>
    <property type="molecule type" value="Genomic_DNA"/>
</dbReference>
<proteinExistence type="inferred from homology"/>
<evidence type="ECO:0000256" key="4">
    <source>
        <dbReference type="PIRSR" id="PIRSR625705-1"/>
    </source>
</evidence>
<comment type="caution">
    <text evidence="8">The sequence shown here is derived from an EMBL/GenBank/DDBJ whole genome shotgun (WGS) entry which is preliminary data.</text>
</comment>
<evidence type="ECO:0000256" key="3">
    <source>
        <dbReference type="ARBA" id="ARBA00023295"/>
    </source>
</evidence>
<keyword evidence="2" id="KW-0378">Hydrolase</keyword>
<evidence type="ECO:0000256" key="5">
    <source>
        <dbReference type="SAM" id="SignalP"/>
    </source>
</evidence>
<dbReference type="SUPFAM" id="SSF51445">
    <property type="entry name" value="(Trans)glycosidases"/>
    <property type="match status" value="1"/>
</dbReference>
<keyword evidence="5" id="KW-0732">Signal</keyword>
<dbReference type="InterPro" id="IPR052764">
    <property type="entry name" value="GH20_Enzymes"/>
</dbReference>
<dbReference type="GO" id="GO:0004563">
    <property type="term" value="F:beta-N-acetylhexosaminidase activity"/>
    <property type="evidence" value="ECO:0007669"/>
    <property type="project" value="InterPro"/>
</dbReference>
<evidence type="ECO:0000259" key="7">
    <source>
        <dbReference type="Pfam" id="PF02838"/>
    </source>
</evidence>
<evidence type="ECO:0000259" key="6">
    <source>
        <dbReference type="Pfam" id="PF00728"/>
    </source>
</evidence>
<feature type="active site" description="Proton donor" evidence="4">
    <location>
        <position position="320"/>
    </location>
</feature>
<organism evidence="8 9">
    <name type="scientific">Bacteroides thetaiotaomicron</name>
    <dbReference type="NCBI Taxonomy" id="818"/>
    <lineage>
        <taxon>Bacteria</taxon>
        <taxon>Pseudomonadati</taxon>
        <taxon>Bacteroidota</taxon>
        <taxon>Bacteroidia</taxon>
        <taxon>Bacteroidales</taxon>
        <taxon>Bacteroidaceae</taxon>
        <taxon>Bacteroides</taxon>
    </lineage>
</organism>
<evidence type="ECO:0000313" key="9">
    <source>
        <dbReference type="Proteomes" id="UP000283616"/>
    </source>
</evidence>
<dbReference type="GO" id="GO:0005975">
    <property type="term" value="P:carbohydrate metabolic process"/>
    <property type="evidence" value="ECO:0007669"/>
    <property type="project" value="InterPro"/>
</dbReference>
<comment type="similarity">
    <text evidence="1">Belongs to the glycosyl hydrolase 20 family.</text>
</comment>
<dbReference type="Proteomes" id="UP000283616">
    <property type="component" value="Unassembled WGS sequence"/>
</dbReference>
<accession>A0A415LVP9</accession>
<dbReference type="InterPro" id="IPR017853">
    <property type="entry name" value="GH"/>
</dbReference>
<dbReference type="Pfam" id="PF02838">
    <property type="entry name" value="Glyco_hydro_20b"/>
    <property type="match status" value="1"/>
</dbReference>
<evidence type="ECO:0000256" key="1">
    <source>
        <dbReference type="ARBA" id="ARBA00006285"/>
    </source>
</evidence>
<sequence length="661" mass="74636">MRNKFVSLQALALLVIFCLTGSLTRAAVNPKPFVVPELKQWTGKDGNFTPGKDARIVCTSQNPELLRIARMFADDYQQMFGQTLSVAQGKATSGDFVLSLSADKKLGEEGYAIKITDRVVISAPTPTGLYWSTRTLLQLAEQNQERSLPQGTIRDYPDYPLRGFMIDCGRKFIPMAYLQDLVKIMAYYKMNTLQVHLNDNGFKQYFEHNWDKTYAAFRLESETYPGLTARDGSYSKKEFIDFQKQAASNFVEIIPEIDVPAHSLALTHYKPEIGSKEYGMDHLDLFKPETYEFVDALFKEYLEGDNPVFVGKRVHIGTDEYSNAKKDVVEKFRAFTDHYIRFVEGFGKQAVVWGALSHAKGDTPVKSENVVMNAWYNGYADPATMIKDGYQLISIPDGLVYIVPKAGYYYDYLNEPYLYKEWTPAHIGKAVFDEKHPSILGGMFAIWNDHVGNGISVKDIHHRIFSPLQTLSVKMWTGAQTGIPYETFNEKRALLSEAPGVNQLARIGKKPELVYERSTVAPGSTSDYPEIGYNYTVSFDITGAKESEGTELFRSPNAVFYLSDPIRGMMGFARDGYLNTFPYKVNPGEKATIQIEGDNCSTTLRVNGKVVDEMNTQKLYFNAGKDSMNYVRTLVFPLEKAGNFNSKVQNLKVYNYCVSKP</sequence>
<dbReference type="PRINTS" id="PR00738">
    <property type="entry name" value="GLHYDRLASE20"/>
</dbReference>
<feature type="domain" description="Glycoside hydrolase family 20 catalytic" evidence="6">
    <location>
        <begin position="159"/>
        <end position="477"/>
    </location>
</feature>
<name>A0A415LVP9_BACT4</name>
<gene>
    <name evidence="8" type="ORF">DW011_21000</name>
</gene>
<dbReference type="InterPro" id="IPR025705">
    <property type="entry name" value="Beta_hexosaminidase_sua/sub"/>
</dbReference>
<dbReference type="SUPFAM" id="SSF55545">
    <property type="entry name" value="beta-N-acetylhexosaminidase-like domain"/>
    <property type="match status" value="1"/>
</dbReference>
<dbReference type="Gene3D" id="3.30.379.10">
    <property type="entry name" value="Chitobiase/beta-hexosaminidase domain 2-like"/>
    <property type="match status" value="1"/>
</dbReference>
<keyword evidence="3" id="KW-0326">Glycosidase</keyword>
<protein>
    <submittedName>
        <fullName evidence="8">Beta-N-acetylhexosaminidase</fullName>
    </submittedName>
</protein>
<dbReference type="PANTHER" id="PTHR43678:SF1">
    <property type="entry name" value="BETA-N-ACETYLHEXOSAMINIDASE"/>
    <property type="match status" value="1"/>
</dbReference>
<dbReference type="InterPro" id="IPR015883">
    <property type="entry name" value="Glyco_hydro_20_cat"/>
</dbReference>
<reference evidence="8 9" key="1">
    <citation type="submission" date="2018-08" db="EMBL/GenBank/DDBJ databases">
        <title>A genome reference for cultivated species of the human gut microbiota.</title>
        <authorList>
            <person name="Zou Y."/>
            <person name="Xue W."/>
            <person name="Luo G."/>
        </authorList>
    </citation>
    <scope>NUCLEOTIDE SEQUENCE [LARGE SCALE GENOMIC DNA]</scope>
    <source>
        <strain evidence="8 9">AF37-12</strain>
    </source>
</reference>
<dbReference type="Gene3D" id="3.20.20.80">
    <property type="entry name" value="Glycosidases"/>
    <property type="match status" value="1"/>
</dbReference>
<dbReference type="AlphaFoldDB" id="A0A415LVP9"/>
<dbReference type="InterPro" id="IPR029018">
    <property type="entry name" value="Hex-like_dom2"/>
</dbReference>
<feature type="signal peptide" evidence="5">
    <location>
        <begin position="1"/>
        <end position="26"/>
    </location>
</feature>
<dbReference type="CDD" id="cd06564">
    <property type="entry name" value="GH20_DspB_LnbB-like"/>
    <property type="match status" value="1"/>
</dbReference>
<dbReference type="Pfam" id="PF00728">
    <property type="entry name" value="Glyco_hydro_20"/>
    <property type="match status" value="1"/>
</dbReference>
<dbReference type="InterPro" id="IPR015882">
    <property type="entry name" value="HEX_bac_N"/>
</dbReference>
<dbReference type="PANTHER" id="PTHR43678">
    <property type="entry name" value="PUTATIVE (AFU_ORTHOLOGUE AFUA_2G00640)-RELATED"/>
    <property type="match status" value="1"/>
</dbReference>
<evidence type="ECO:0000256" key="2">
    <source>
        <dbReference type="ARBA" id="ARBA00022801"/>
    </source>
</evidence>
<dbReference type="RefSeq" id="WP_118417948.1">
    <property type="nucleotide sequence ID" value="NZ_QROV01000030.1"/>
</dbReference>
<feature type="domain" description="Beta-hexosaminidase bacterial type N-terminal" evidence="7">
    <location>
        <begin position="32"/>
        <end position="156"/>
    </location>
</feature>
<feature type="chain" id="PRO_5019548661" evidence="5">
    <location>
        <begin position="27"/>
        <end position="661"/>
    </location>
</feature>
<evidence type="ECO:0000313" key="8">
    <source>
        <dbReference type="EMBL" id="RHL54170.1"/>
    </source>
</evidence>